<reference evidence="1 2" key="1">
    <citation type="submission" date="2016-03" db="EMBL/GenBank/DDBJ databases">
        <title>Spore heat resistance.</title>
        <authorList>
            <person name="Boekhorst J."/>
            <person name="Berendsen E.M."/>
            <person name="Wells-Bennik M.H."/>
            <person name="Kuipers O.P."/>
        </authorList>
    </citation>
    <scope>NUCLEOTIDE SEQUENCE [LARGE SCALE GENOMIC DNA]</scope>
    <source>
        <strain evidence="1 2">GS8</strain>
    </source>
</reference>
<evidence type="ECO:0000313" key="2">
    <source>
        <dbReference type="Proteomes" id="UP000773850"/>
    </source>
</evidence>
<dbReference type="GeneID" id="89612580"/>
<sequence length="42" mass="4475">MTETSLLSSLLPLTGERTPSLTGLLANSARAAFGMRRMRPAV</sequence>
<dbReference type="RefSeq" id="WP_259463369.1">
    <property type="nucleotide sequence ID" value="NZ_CBCSGJ010000025.1"/>
</dbReference>
<proteinExistence type="predicted"/>
<name>A0ABQ7HJG1_GEOSE</name>
<comment type="caution">
    <text evidence="1">The sequence shown here is derived from an EMBL/GenBank/DDBJ whole genome shotgun (WGS) entry which is preliminary data.</text>
</comment>
<organism evidence="1 2">
    <name type="scientific">Geobacillus stearothermophilus</name>
    <name type="common">Bacillus stearothermophilus</name>
    <dbReference type="NCBI Taxonomy" id="1422"/>
    <lineage>
        <taxon>Bacteria</taxon>
        <taxon>Bacillati</taxon>
        <taxon>Bacillota</taxon>
        <taxon>Bacilli</taxon>
        <taxon>Bacillales</taxon>
        <taxon>Anoxybacillaceae</taxon>
        <taxon>Geobacillus</taxon>
    </lineage>
</organism>
<keyword evidence="2" id="KW-1185">Reference proteome</keyword>
<protein>
    <submittedName>
        <fullName evidence="1">Uncharacterized protein</fullName>
    </submittedName>
</protein>
<evidence type="ECO:0000313" key="1">
    <source>
        <dbReference type="EMBL" id="KAF6512351.1"/>
    </source>
</evidence>
<gene>
    <name evidence="1" type="ORF">GS8_650</name>
</gene>
<accession>A0ABQ7HJG1</accession>
<dbReference type="Proteomes" id="UP000773850">
    <property type="component" value="Unassembled WGS sequence"/>
</dbReference>
<dbReference type="EMBL" id="LUCS01000009">
    <property type="protein sequence ID" value="KAF6512351.1"/>
    <property type="molecule type" value="Genomic_DNA"/>
</dbReference>